<reference evidence="6" key="1">
    <citation type="journal article" date="2017" name="Genome Announc.">
        <title>Complete Genome Sequence of Mycobacterium stephanolepidis.</title>
        <authorList>
            <person name="Fukano H."/>
            <person name="Yoshida M."/>
            <person name="Katayama Y."/>
            <person name="Omatsu T."/>
            <person name="Mizutani T."/>
            <person name="Kurata O."/>
            <person name="Wada S."/>
            <person name="Hoshino Y."/>
        </authorList>
    </citation>
    <scope>NUCLEOTIDE SEQUENCE [LARGE SCALE GENOMIC DNA]</scope>
    <source>
        <strain evidence="6">NJB0901</strain>
    </source>
</reference>
<name>A0A1Z4EWG3_9MYCO</name>
<dbReference type="EMBL" id="AP018165">
    <property type="protein sequence ID" value="BAX97289.1"/>
    <property type="molecule type" value="Genomic_DNA"/>
</dbReference>
<dbReference type="PRINTS" id="PR00081">
    <property type="entry name" value="GDHRDH"/>
</dbReference>
<dbReference type="AlphaFoldDB" id="A0A1Z4EWG3"/>
<dbReference type="SUPFAM" id="SSF51735">
    <property type="entry name" value="NAD(P)-binding Rossmann-fold domains"/>
    <property type="match status" value="1"/>
</dbReference>
<evidence type="ECO:0000313" key="5">
    <source>
        <dbReference type="EMBL" id="BAX97289.1"/>
    </source>
</evidence>
<comment type="similarity">
    <text evidence="1 3">Belongs to the short-chain dehydrogenases/reductases (SDR) family.</text>
</comment>
<sequence>MRASQARRLRGKVVLITGGAQGIGGCLARQLVDYGCRVAILDRDIVTAQQLASELGSAAAAFEADVTSVDSMTTACAAAVVHFGALDVVVANAGIAGPGATIAAVAPAEWRKVIDVNVVGVFNTLHTTIPYVRPRRGYIMAVSSIAAAMPGPTVSSYMASKAAVESLVRSLRVEFGGNGVKVGTAYFALIDTGLAATMVSDSGLGVVMAQMPAFVGEPIPVDRAAAAIASGIARRAWRVYAPQWVPLLLDLRVPFALGDRVLSRLPSLRRAVSNADVRALS</sequence>
<dbReference type="InterPro" id="IPR002347">
    <property type="entry name" value="SDR_fam"/>
</dbReference>
<dbReference type="KEGG" id="mste:MSTE_01973"/>
<feature type="domain" description="Ketoreductase" evidence="4">
    <location>
        <begin position="12"/>
        <end position="193"/>
    </location>
</feature>
<evidence type="ECO:0000259" key="4">
    <source>
        <dbReference type="SMART" id="SM00822"/>
    </source>
</evidence>
<dbReference type="PANTHER" id="PTHR43669">
    <property type="entry name" value="5-KETO-D-GLUCONATE 5-REDUCTASE"/>
    <property type="match status" value="1"/>
</dbReference>
<organism evidence="5 6">
    <name type="scientific">[Mycobacterium] stephanolepidis</name>
    <dbReference type="NCBI Taxonomy" id="1520670"/>
    <lineage>
        <taxon>Bacteria</taxon>
        <taxon>Bacillati</taxon>
        <taxon>Actinomycetota</taxon>
        <taxon>Actinomycetes</taxon>
        <taxon>Mycobacteriales</taxon>
        <taxon>Mycobacteriaceae</taxon>
        <taxon>Mycobacteroides</taxon>
    </lineage>
</organism>
<dbReference type="PANTHER" id="PTHR43669:SF3">
    <property type="entry name" value="ALCOHOL DEHYDROGENASE, PUTATIVE (AFU_ORTHOLOGUE AFUA_3G03445)-RELATED"/>
    <property type="match status" value="1"/>
</dbReference>
<dbReference type="PRINTS" id="PR00080">
    <property type="entry name" value="SDRFAMILY"/>
</dbReference>
<dbReference type="Pfam" id="PF00106">
    <property type="entry name" value="adh_short"/>
    <property type="match status" value="1"/>
</dbReference>
<evidence type="ECO:0000256" key="2">
    <source>
        <dbReference type="ARBA" id="ARBA00023002"/>
    </source>
</evidence>
<dbReference type="CDD" id="cd05233">
    <property type="entry name" value="SDR_c"/>
    <property type="match status" value="1"/>
</dbReference>
<dbReference type="InterPro" id="IPR057326">
    <property type="entry name" value="KR_dom"/>
</dbReference>
<evidence type="ECO:0000256" key="3">
    <source>
        <dbReference type="RuleBase" id="RU000363"/>
    </source>
</evidence>
<gene>
    <name evidence="5" type="ORF">MSTE_01973</name>
</gene>
<dbReference type="RefSeq" id="WP_231897034.1">
    <property type="nucleotide sequence ID" value="NZ_AP018165.1"/>
</dbReference>
<dbReference type="SMART" id="SM00822">
    <property type="entry name" value="PKS_KR"/>
    <property type="match status" value="1"/>
</dbReference>
<keyword evidence="6" id="KW-1185">Reference proteome</keyword>
<proteinExistence type="inferred from homology"/>
<accession>A0A1Z4EWG3</accession>
<dbReference type="Proteomes" id="UP000217954">
    <property type="component" value="Chromosome"/>
</dbReference>
<dbReference type="Gene3D" id="3.40.50.720">
    <property type="entry name" value="NAD(P)-binding Rossmann-like Domain"/>
    <property type="match status" value="1"/>
</dbReference>
<evidence type="ECO:0000256" key="1">
    <source>
        <dbReference type="ARBA" id="ARBA00006484"/>
    </source>
</evidence>
<dbReference type="PROSITE" id="PS51257">
    <property type="entry name" value="PROKAR_LIPOPROTEIN"/>
    <property type="match status" value="1"/>
</dbReference>
<dbReference type="InterPro" id="IPR036291">
    <property type="entry name" value="NAD(P)-bd_dom_sf"/>
</dbReference>
<evidence type="ECO:0000313" key="6">
    <source>
        <dbReference type="Proteomes" id="UP000217954"/>
    </source>
</evidence>
<protein>
    <submittedName>
        <fullName evidence="5">Short-chain dehydrogenase</fullName>
    </submittedName>
</protein>
<keyword evidence="2" id="KW-0560">Oxidoreductase</keyword>
<reference evidence="5 6" key="2">
    <citation type="journal article" date="2017" name="Int. J. Syst. Evol. Microbiol.">
        <title>Mycobacterium stephanolepidis sp. nov., a rapidly growing species related to Mycobacterium chelonae, isolated from marine teleost fish, Stephanolepis cirrhifer.</title>
        <authorList>
            <person name="Fukano H."/>
            <person name="Wada S."/>
            <person name="Kurata O."/>
            <person name="Katayama K."/>
            <person name="Fujiwara N."/>
            <person name="Hoshino Y."/>
        </authorList>
    </citation>
    <scope>NUCLEOTIDE SEQUENCE [LARGE SCALE GENOMIC DNA]</scope>
    <source>
        <strain evidence="5 6">NJB0901</strain>
    </source>
</reference>
<dbReference type="GO" id="GO:0016491">
    <property type="term" value="F:oxidoreductase activity"/>
    <property type="evidence" value="ECO:0007669"/>
    <property type="project" value="UniProtKB-KW"/>
</dbReference>